<reference evidence="2" key="1">
    <citation type="submission" date="2020-02" db="EMBL/GenBank/DDBJ databases">
        <title>A new Streptomyces sp. for controlling soil-borne diseases.</title>
        <authorList>
            <person name="Li X."/>
            <person name="Tian Y."/>
            <person name="Gao K."/>
        </authorList>
    </citation>
    <scope>NUCLEOTIDE SEQUENCE [LARGE SCALE GENOMIC DNA]</scope>
    <source>
        <strain evidence="2">0250</strain>
    </source>
</reference>
<sequence>MRFARGLSGSEAAWTIGCSDAKLSRLETGRLHRIADATELLERYGIDDRPSLTAVEYLLQESHRHILSDHAPGWLDRLHACLRQAEAMVIYSSVSIPHVVRVPTYPTDILTQRLRGGEPNRVHRASVTADNGKGVTLLMDQLVLERLRSQPSVWSAQLSHLRQLATSAQGPQILVVPVEAGVIPLASLMYRMTLHGHDLVVQEGIGYVLYYTGDEAVQGRYFLQAALAAGVPFEQAAVYLDEGRARFTEAAAGRVSSRGRA</sequence>
<name>A0A6G4AEY0_9ACTN</name>
<evidence type="ECO:0000259" key="1">
    <source>
        <dbReference type="Pfam" id="PF19054"/>
    </source>
</evidence>
<evidence type="ECO:0000313" key="2">
    <source>
        <dbReference type="EMBL" id="NEW71047.1"/>
    </source>
</evidence>
<dbReference type="Pfam" id="PF19054">
    <property type="entry name" value="DUF5753"/>
    <property type="match status" value="1"/>
</dbReference>
<accession>A0A6G4AEY0</accession>
<keyword evidence="3" id="KW-1185">Reference proteome</keyword>
<organism evidence="2 3">
    <name type="scientific">Streptomyces rhizosphaericus</name>
    <dbReference type="NCBI Taxonomy" id="114699"/>
    <lineage>
        <taxon>Bacteria</taxon>
        <taxon>Bacillati</taxon>
        <taxon>Actinomycetota</taxon>
        <taxon>Actinomycetes</taxon>
        <taxon>Kitasatosporales</taxon>
        <taxon>Streptomycetaceae</taxon>
        <taxon>Streptomyces</taxon>
        <taxon>Streptomyces violaceusniger group</taxon>
    </lineage>
</organism>
<proteinExistence type="predicted"/>
<evidence type="ECO:0000313" key="3">
    <source>
        <dbReference type="Proteomes" id="UP000476310"/>
    </source>
</evidence>
<protein>
    <submittedName>
        <fullName evidence="2">Helix-turn-helix domain-containing protein</fullName>
    </submittedName>
</protein>
<dbReference type="InterPro" id="IPR043917">
    <property type="entry name" value="DUF5753"/>
</dbReference>
<dbReference type="EMBL" id="JAAIKT010000010">
    <property type="protein sequence ID" value="NEW71047.1"/>
    <property type="molecule type" value="Genomic_DNA"/>
</dbReference>
<gene>
    <name evidence="2" type="ORF">G4H13_11695</name>
</gene>
<dbReference type="Proteomes" id="UP000476310">
    <property type="component" value="Unassembled WGS sequence"/>
</dbReference>
<dbReference type="Pfam" id="PF13560">
    <property type="entry name" value="HTH_31"/>
    <property type="match status" value="1"/>
</dbReference>
<feature type="domain" description="DUF5753" evidence="1">
    <location>
        <begin position="77"/>
        <end position="219"/>
    </location>
</feature>
<comment type="caution">
    <text evidence="2">The sequence shown here is derived from an EMBL/GenBank/DDBJ whole genome shotgun (WGS) entry which is preliminary data.</text>
</comment>
<dbReference type="AlphaFoldDB" id="A0A6G4AEY0"/>